<comment type="similarity">
    <text evidence="5">Belongs to the STT3 family.</text>
</comment>
<comment type="cofactor">
    <cofactor evidence="1">
        <name>Mn(2+)</name>
        <dbReference type="ChEBI" id="CHEBI:29035"/>
    </cofactor>
</comment>
<dbReference type="InterPro" id="IPR003674">
    <property type="entry name" value="Oligo_trans_STT3"/>
</dbReference>
<keyword evidence="11" id="KW-0460">Magnesium</keyword>
<feature type="transmembrane region" description="Helical" evidence="17">
    <location>
        <begin position="374"/>
        <end position="395"/>
    </location>
</feature>
<evidence type="ECO:0000256" key="3">
    <source>
        <dbReference type="ARBA" id="ARBA00004127"/>
    </source>
</evidence>
<dbReference type="UniPathway" id="UPA00378"/>
<feature type="transmembrane region" description="Helical" evidence="17">
    <location>
        <begin position="472"/>
        <end position="495"/>
    </location>
</feature>
<comment type="subcellular location">
    <subcellularLocation>
        <location evidence="3">Endomembrane system</location>
        <topology evidence="3">Multi-pass membrane protein</topology>
    </subcellularLocation>
</comment>
<keyword evidence="8" id="KW-0808">Transferase</keyword>
<feature type="transmembrane region" description="Helical" evidence="17">
    <location>
        <begin position="136"/>
        <end position="158"/>
    </location>
</feature>
<feature type="transmembrane region" description="Helical" evidence="17">
    <location>
        <begin position="407"/>
        <end position="425"/>
    </location>
</feature>
<evidence type="ECO:0000256" key="1">
    <source>
        <dbReference type="ARBA" id="ARBA00001936"/>
    </source>
</evidence>
<evidence type="ECO:0000256" key="12">
    <source>
        <dbReference type="ARBA" id="ARBA00022989"/>
    </source>
</evidence>
<evidence type="ECO:0000313" key="20">
    <source>
        <dbReference type="Proteomes" id="UP000278031"/>
    </source>
</evidence>
<evidence type="ECO:0000256" key="9">
    <source>
        <dbReference type="ARBA" id="ARBA00022692"/>
    </source>
</evidence>
<gene>
    <name evidence="19" type="ORF">DRO04_00745</name>
</gene>
<feature type="domain" description="Oligosaccharyl transferase STT3 N-terminal" evidence="18">
    <location>
        <begin position="52"/>
        <end position="427"/>
    </location>
</feature>
<feature type="transmembrane region" description="Helical" evidence="17">
    <location>
        <begin position="192"/>
        <end position="209"/>
    </location>
</feature>
<evidence type="ECO:0000256" key="2">
    <source>
        <dbReference type="ARBA" id="ARBA00001946"/>
    </source>
</evidence>
<evidence type="ECO:0000256" key="8">
    <source>
        <dbReference type="ARBA" id="ARBA00022679"/>
    </source>
</evidence>
<dbReference type="Proteomes" id="UP000278031">
    <property type="component" value="Unassembled WGS sequence"/>
</dbReference>
<dbReference type="PANTHER" id="PTHR13872">
    <property type="entry name" value="DOLICHYL-DIPHOSPHOOLIGOSACCHARIDE--PROTEIN GLYCOSYLTRANSFERASE SUBUNIT"/>
    <property type="match status" value="1"/>
</dbReference>
<dbReference type="GO" id="GO:0046872">
    <property type="term" value="F:metal ion binding"/>
    <property type="evidence" value="ECO:0007669"/>
    <property type="project" value="UniProtKB-KW"/>
</dbReference>
<feature type="transmembrane region" description="Helical" evidence="17">
    <location>
        <begin position="321"/>
        <end position="341"/>
    </location>
</feature>
<feature type="transmembrane region" description="Helical" evidence="17">
    <location>
        <begin position="165"/>
        <end position="186"/>
    </location>
</feature>
<keyword evidence="7" id="KW-0328">Glycosyltransferase</keyword>
<feature type="transmembrane region" description="Helical" evidence="17">
    <location>
        <begin position="242"/>
        <end position="259"/>
    </location>
</feature>
<proteinExistence type="inferred from homology"/>
<evidence type="ECO:0000313" key="19">
    <source>
        <dbReference type="EMBL" id="RLG71004.1"/>
    </source>
</evidence>
<evidence type="ECO:0000256" key="14">
    <source>
        <dbReference type="ARBA" id="ARBA00023211"/>
    </source>
</evidence>
<keyword evidence="12 17" id="KW-1133">Transmembrane helix</keyword>
<evidence type="ECO:0000256" key="6">
    <source>
        <dbReference type="ARBA" id="ARBA00012602"/>
    </source>
</evidence>
<name>A0A497JI34_9ARCH</name>
<evidence type="ECO:0000256" key="16">
    <source>
        <dbReference type="ARBA" id="ARBA00034066"/>
    </source>
</evidence>
<evidence type="ECO:0000256" key="13">
    <source>
        <dbReference type="ARBA" id="ARBA00023136"/>
    </source>
</evidence>
<dbReference type="PANTHER" id="PTHR13872:SF1">
    <property type="entry name" value="DOLICHYL-DIPHOSPHOOLIGOSACCHARIDE--PROTEIN GLYCOSYLTRANSFERASE SUBUNIT STT3B"/>
    <property type="match status" value="1"/>
</dbReference>
<evidence type="ECO:0000256" key="15">
    <source>
        <dbReference type="ARBA" id="ARBA00030679"/>
    </source>
</evidence>
<dbReference type="GO" id="GO:0004576">
    <property type="term" value="F:oligosaccharyl transferase activity"/>
    <property type="evidence" value="ECO:0007669"/>
    <property type="project" value="InterPro"/>
</dbReference>
<keyword evidence="13 17" id="KW-0472">Membrane</keyword>
<evidence type="ECO:0000256" key="7">
    <source>
        <dbReference type="ARBA" id="ARBA00022676"/>
    </source>
</evidence>
<accession>A0A497JI34</accession>
<feature type="transmembrane region" description="Helical" evidence="17">
    <location>
        <begin position="289"/>
        <end position="309"/>
    </location>
</feature>
<organism evidence="19 20">
    <name type="scientific">Candidatus Iainarchaeum sp</name>
    <dbReference type="NCBI Taxonomy" id="3101447"/>
    <lineage>
        <taxon>Archaea</taxon>
        <taxon>Candidatus Iainarchaeota</taxon>
        <taxon>Candidatus Iainarchaeia</taxon>
        <taxon>Candidatus Iainarchaeales</taxon>
        <taxon>Candidatus Iainarchaeaceae</taxon>
        <taxon>Candidatus Iainarchaeum</taxon>
    </lineage>
</organism>
<evidence type="ECO:0000256" key="11">
    <source>
        <dbReference type="ARBA" id="ARBA00022842"/>
    </source>
</evidence>
<feature type="transmembrane region" description="Helical" evidence="17">
    <location>
        <begin position="218"/>
        <end position="236"/>
    </location>
</feature>
<dbReference type="EC" id="2.4.99.21" evidence="6"/>
<comment type="cofactor">
    <cofactor evidence="2">
        <name>Mg(2+)</name>
        <dbReference type="ChEBI" id="CHEBI:18420"/>
    </cofactor>
</comment>
<dbReference type="Pfam" id="PF02516">
    <property type="entry name" value="STT3"/>
    <property type="match status" value="1"/>
</dbReference>
<evidence type="ECO:0000256" key="17">
    <source>
        <dbReference type="SAM" id="Phobius"/>
    </source>
</evidence>
<dbReference type="EMBL" id="QMWP01000016">
    <property type="protein sequence ID" value="RLG71004.1"/>
    <property type="molecule type" value="Genomic_DNA"/>
</dbReference>
<protein>
    <recommendedName>
        <fullName evidence="6">dolichyl-phosphooligosaccharide-protein glycotransferase</fullName>
        <ecNumber evidence="6">2.4.99.21</ecNumber>
    </recommendedName>
    <alternativeName>
        <fullName evidence="15">Oligosaccharyl transferase</fullName>
    </alternativeName>
</protein>
<evidence type="ECO:0000256" key="5">
    <source>
        <dbReference type="ARBA" id="ARBA00010810"/>
    </source>
</evidence>
<comment type="pathway">
    <text evidence="4">Protein modification; protein glycosylation.</text>
</comment>
<sequence length="737" mass="84356">MVKLKSSIQRGKAIFKKFAKFLAKLSNPKLMTIILLLLFYTLSALLRAMPARWGIYLNEFDPFYEYYVAKKILSKGFIWWFQWHFESPQQRMSEVDKLFWYPYGRDIRASSPPGISMTSALIYLILQTLGFRYDLYVIHAFIPVFFAPLTVIIVYLLGKKVRDEFTGLLSAFFLSLSSAFISRTMLGGKHESIAIPFMLFSFLLYLIALSRGSQLSKIFFGVFSGFFLGLTALSWGGFLYPWNLIALYTIVLIVVGQFSNKDSIAYIAYWLVSSIIIAITPRYGFKMAFLSFGSLLPLVATIASISILFRRTWYKVYRRTWFRIGFTAGLIILGLILWRIGLLANISSRILSIIFPQRREAIIESVAEHRPSSWAMLFSDYGVFIPISLAGVYLVARKRKREDWFLILYYATGIYAATSFARLTLISSPIVFLLAAIALSELMESFTKVLIGKIVLPKRFRKRLSTLKEASAIGLLAIVGTMILGTYGLTQVFAYSHSPPLILTSSYPVSGSDYNYQYIDWISALDWMRNNLPENAVIASWWDYGYWIAVNTNRSSVCDNATINSTQIALIARAFLSSEEEAIKIFERLKVTHVVVFDPFYGLTPGYGLGKIYMPQPQGVGDFGKSYWMAKIAGLDPNKYITTAKIRIGNKYYQIIVPADTPEARNATLYHLLFIKVVDRYSWIFEPIPYYPGNQKWPFYDGPLVRIPPPKYFKLVYVSRPNGWVLVYEIRYPREGQ</sequence>
<reference evidence="19 20" key="1">
    <citation type="submission" date="2018-06" db="EMBL/GenBank/DDBJ databases">
        <title>Extensive metabolic versatility and redundancy in microbially diverse, dynamic hydrothermal sediments.</title>
        <authorList>
            <person name="Dombrowski N."/>
            <person name="Teske A."/>
            <person name="Baker B.J."/>
        </authorList>
    </citation>
    <scope>NUCLEOTIDE SEQUENCE [LARGE SCALE GENOMIC DNA]</scope>
    <source>
        <strain evidence="19">B51_G17</strain>
    </source>
</reference>
<comment type="catalytic activity">
    <reaction evidence="16">
        <text>an archaeal dolichyl phosphooligosaccharide + [protein]-L-asparagine = an archaeal dolichyl phosphate + a glycoprotein with the oligosaccharide chain attached by N-beta-D-glycosyl linkage to a protein L-asparagine.</text>
        <dbReference type="EC" id="2.4.99.21"/>
    </reaction>
</comment>
<comment type="caution">
    <text evidence="19">The sequence shown here is derived from an EMBL/GenBank/DDBJ whole genome shotgun (WGS) entry which is preliminary data.</text>
</comment>
<feature type="transmembrane region" description="Helical" evidence="17">
    <location>
        <begin position="266"/>
        <end position="283"/>
    </location>
</feature>
<keyword evidence="9 17" id="KW-0812">Transmembrane</keyword>
<keyword evidence="14" id="KW-0464">Manganese</keyword>
<keyword evidence="10" id="KW-0479">Metal-binding</keyword>
<evidence type="ECO:0000256" key="4">
    <source>
        <dbReference type="ARBA" id="ARBA00004922"/>
    </source>
</evidence>
<dbReference type="Gene3D" id="3.40.50.12610">
    <property type="match status" value="1"/>
</dbReference>
<evidence type="ECO:0000259" key="18">
    <source>
        <dbReference type="Pfam" id="PF02516"/>
    </source>
</evidence>
<dbReference type="GO" id="GO:0012505">
    <property type="term" value="C:endomembrane system"/>
    <property type="evidence" value="ECO:0007669"/>
    <property type="project" value="UniProtKB-SubCell"/>
</dbReference>
<evidence type="ECO:0000256" key="10">
    <source>
        <dbReference type="ARBA" id="ARBA00022723"/>
    </source>
</evidence>
<dbReference type="AlphaFoldDB" id="A0A497JI34"/>
<dbReference type="InterPro" id="IPR048307">
    <property type="entry name" value="STT3_N"/>
</dbReference>
<feature type="transmembrane region" description="Helical" evidence="17">
    <location>
        <begin position="431"/>
        <end position="451"/>
    </location>
</feature>
<dbReference type="GO" id="GO:0016020">
    <property type="term" value="C:membrane"/>
    <property type="evidence" value="ECO:0007669"/>
    <property type="project" value="InterPro"/>
</dbReference>